<keyword evidence="1" id="KW-1133">Transmembrane helix</keyword>
<keyword evidence="1" id="KW-0812">Transmembrane</keyword>
<reference evidence="2" key="1">
    <citation type="submission" date="2014-11" db="EMBL/GenBank/DDBJ databases">
        <authorList>
            <person name="Amaro Gonzalez C."/>
        </authorList>
    </citation>
    <scope>NUCLEOTIDE SEQUENCE</scope>
</reference>
<reference evidence="2" key="2">
    <citation type="journal article" date="2015" name="Fish Shellfish Immunol.">
        <title>Early steps in the European eel (Anguilla anguilla)-Vibrio vulnificus interaction in the gills: Role of the RtxA13 toxin.</title>
        <authorList>
            <person name="Callol A."/>
            <person name="Pajuelo D."/>
            <person name="Ebbesson L."/>
            <person name="Teles M."/>
            <person name="MacKenzie S."/>
            <person name="Amaro C."/>
        </authorList>
    </citation>
    <scope>NUCLEOTIDE SEQUENCE</scope>
</reference>
<name>A0A0E9XAE6_ANGAN</name>
<feature type="transmembrane region" description="Helical" evidence="1">
    <location>
        <begin position="12"/>
        <end position="31"/>
    </location>
</feature>
<evidence type="ECO:0000313" key="2">
    <source>
        <dbReference type="EMBL" id="JAH99604.1"/>
    </source>
</evidence>
<keyword evidence="1" id="KW-0472">Membrane</keyword>
<proteinExistence type="predicted"/>
<evidence type="ECO:0000256" key="1">
    <source>
        <dbReference type="SAM" id="Phobius"/>
    </source>
</evidence>
<dbReference type="EMBL" id="GBXM01008973">
    <property type="protein sequence ID" value="JAH99604.1"/>
    <property type="molecule type" value="Transcribed_RNA"/>
</dbReference>
<organism evidence="2">
    <name type="scientific">Anguilla anguilla</name>
    <name type="common">European freshwater eel</name>
    <name type="synonym">Muraena anguilla</name>
    <dbReference type="NCBI Taxonomy" id="7936"/>
    <lineage>
        <taxon>Eukaryota</taxon>
        <taxon>Metazoa</taxon>
        <taxon>Chordata</taxon>
        <taxon>Craniata</taxon>
        <taxon>Vertebrata</taxon>
        <taxon>Euteleostomi</taxon>
        <taxon>Actinopterygii</taxon>
        <taxon>Neopterygii</taxon>
        <taxon>Teleostei</taxon>
        <taxon>Anguilliformes</taxon>
        <taxon>Anguillidae</taxon>
        <taxon>Anguilla</taxon>
    </lineage>
</organism>
<dbReference type="AlphaFoldDB" id="A0A0E9XAE6"/>
<accession>A0A0E9XAE6</accession>
<sequence length="37" mass="4323">MQLKTCSLSLYIVGYLTSYFFLAPPTFIARYDNMIQL</sequence>
<protein>
    <submittedName>
        <fullName evidence="2">Uncharacterized protein</fullName>
    </submittedName>
</protein>